<keyword evidence="6 9" id="KW-1133">Transmembrane helix</keyword>
<keyword evidence="7 9" id="KW-0472">Membrane</keyword>
<feature type="transmembrane region" description="Helical" evidence="9">
    <location>
        <begin position="130"/>
        <end position="153"/>
    </location>
</feature>
<dbReference type="GO" id="GO:0005886">
    <property type="term" value="C:plasma membrane"/>
    <property type="evidence" value="ECO:0007669"/>
    <property type="project" value="UniProtKB-SubCell"/>
</dbReference>
<keyword evidence="2" id="KW-0813">Transport</keyword>
<dbReference type="HOGENOM" id="CLU_086356_2_1_0"/>
<dbReference type="OrthoDB" id="63744at2"/>
<evidence type="ECO:0000313" key="12">
    <source>
        <dbReference type="Proteomes" id="UP000005730"/>
    </source>
</evidence>
<comment type="similarity">
    <text evidence="8">Belongs to the TRAP transporter small permease family.</text>
</comment>
<evidence type="ECO:0000256" key="5">
    <source>
        <dbReference type="ARBA" id="ARBA00022692"/>
    </source>
</evidence>
<keyword evidence="12" id="KW-1185">Reference proteome</keyword>
<feature type="transmembrane region" description="Helical" evidence="9">
    <location>
        <begin position="42"/>
        <end position="64"/>
    </location>
</feature>
<feature type="transmembrane region" description="Helical" evidence="9">
    <location>
        <begin position="85"/>
        <end position="110"/>
    </location>
</feature>
<protein>
    <submittedName>
        <fullName evidence="11">TRAP-type mannitol/chloroaromatic compound transport system, small permease component</fullName>
    </submittedName>
</protein>
<dbReference type="AlphaFoldDB" id="H0UNX8"/>
<dbReference type="InterPro" id="IPR055348">
    <property type="entry name" value="DctQ"/>
</dbReference>
<gene>
    <name evidence="11" type="ORF">TheveDRAFT_0294</name>
</gene>
<organism evidence="11 12">
    <name type="scientific">Thermanaerovibrio velox DSM 12556</name>
    <dbReference type="NCBI Taxonomy" id="926567"/>
    <lineage>
        <taxon>Bacteria</taxon>
        <taxon>Thermotogati</taxon>
        <taxon>Synergistota</taxon>
        <taxon>Synergistia</taxon>
        <taxon>Synergistales</taxon>
        <taxon>Synergistaceae</taxon>
        <taxon>Thermanaerovibrio</taxon>
    </lineage>
</organism>
<dbReference type="RefSeq" id="WP_006582957.1">
    <property type="nucleotide sequence ID" value="NZ_CM001377.1"/>
</dbReference>
<dbReference type="STRING" id="926567.TheveDRAFT_0294"/>
<feature type="transmembrane region" description="Helical" evidence="9">
    <location>
        <begin position="14"/>
        <end position="36"/>
    </location>
</feature>
<evidence type="ECO:0000256" key="3">
    <source>
        <dbReference type="ARBA" id="ARBA00022475"/>
    </source>
</evidence>
<evidence type="ECO:0000256" key="8">
    <source>
        <dbReference type="ARBA" id="ARBA00038436"/>
    </source>
</evidence>
<dbReference type="EMBL" id="CM001377">
    <property type="protein sequence ID" value="EHM09464.1"/>
    <property type="molecule type" value="Genomic_DNA"/>
</dbReference>
<evidence type="ECO:0000256" key="1">
    <source>
        <dbReference type="ARBA" id="ARBA00004429"/>
    </source>
</evidence>
<accession>H0UNX8</accession>
<evidence type="ECO:0000259" key="10">
    <source>
        <dbReference type="Pfam" id="PF04290"/>
    </source>
</evidence>
<keyword evidence="3" id="KW-1003">Cell membrane</keyword>
<sequence length="166" mass="18399">MSLIDRISALVGKVLMYITLAIVAVVVYGVAVRYFVGRADVRAMFLSVWMYGTLFVMGGAYTLLEKGHVSVDIVYTRLPSGAKRFLDLINLVIILACCGVILYVNFPIAHQSFLLREVDSSLGVVFAPPIWWFKWVPVVGVVLMGLQALSLFIRRLKSKDVPEGGM</sequence>
<evidence type="ECO:0000256" key="4">
    <source>
        <dbReference type="ARBA" id="ARBA00022519"/>
    </source>
</evidence>
<dbReference type="eggNOG" id="COG4665">
    <property type="taxonomic scope" value="Bacteria"/>
</dbReference>
<dbReference type="Proteomes" id="UP000005730">
    <property type="component" value="Chromosome"/>
</dbReference>
<evidence type="ECO:0000256" key="2">
    <source>
        <dbReference type="ARBA" id="ARBA00022448"/>
    </source>
</evidence>
<evidence type="ECO:0000313" key="11">
    <source>
        <dbReference type="EMBL" id="EHM09464.1"/>
    </source>
</evidence>
<keyword evidence="4" id="KW-0997">Cell inner membrane</keyword>
<evidence type="ECO:0000256" key="7">
    <source>
        <dbReference type="ARBA" id="ARBA00023136"/>
    </source>
</evidence>
<comment type="subcellular location">
    <subcellularLocation>
        <location evidence="1">Cell inner membrane</location>
        <topology evidence="1">Multi-pass membrane protein</topology>
    </subcellularLocation>
</comment>
<dbReference type="PANTHER" id="PTHR35011:SF4">
    <property type="entry name" value="SLL1102 PROTEIN"/>
    <property type="match status" value="1"/>
</dbReference>
<dbReference type="InterPro" id="IPR007387">
    <property type="entry name" value="TRAP_DctQ"/>
</dbReference>
<feature type="domain" description="Tripartite ATP-independent periplasmic transporters DctQ component" evidence="10">
    <location>
        <begin position="22"/>
        <end position="157"/>
    </location>
</feature>
<dbReference type="PANTHER" id="PTHR35011">
    <property type="entry name" value="2,3-DIKETO-L-GULONATE TRAP TRANSPORTER SMALL PERMEASE PROTEIN YIAM"/>
    <property type="match status" value="1"/>
</dbReference>
<evidence type="ECO:0000256" key="9">
    <source>
        <dbReference type="SAM" id="Phobius"/>
    </source>
</evidence>
<proteinExistence type="inferred from homology"/>
<reference evidence="11 12" key="1">
    <citation type="submission" date="2011-10" db="EMBL/GenBank/DDBJ databases">
        <title>The Noncontiguous Finished genome of Thermanaerovibrio velox DSM 12556.</title>
        <authorList>
            <consortium name="US DOE Joint Genome Institute (JGI-PGF)"/>
            <person name="Lucas S."/>
            <person name="Copeland A."/>
            <person name="Lapidus A."/>
            <person name="Glavina del Rio T."/>
            <person name="Dalin E."/>
            <person name="Tice H."/>
            <person name="Bruce D."/>
            <person name="Goodwin L."/>
            <person name="Pitluck S."/>
            <person name="Peters L."/>
            <person name="Mikhailova N."/>
            <person name="Teshima H."/>
            <person name="Kyrpides N."/>
            <person name="Mavromatis K."/>
            <person name="Ivanova N."/>
            <person name="Markowitz V."/>
            <person name="Cheng J.-F."/>
            <person name="Hugenholtz P."/>
            <person name="Woyke T."/>
            <person name="Wu D."/>
            <person name="Spring S."/>
            <person name="Brambilla E.-M."/>
            <person name="Klenk H.-P."/>
            <person name="Eisen J.A."/>
        </authorList>
    </citation>
    <scope>NUCLEOTIDE SEQUENCE [LARGE SCALE GENOMIC DNA]</scope>
    <source>
        <strain evidence="11 12">DSM 12556</strain>
    </source>
</reference>
<dbReference type="Pfam" id="PF04290">
    <property type="entry name" value="DctQ"/>
    <property type="match status" value="1"/>
</dbReference>
<evidence type="ECO:0000256" key="6">
    <source>
        <dbReference type="ARBA" id="ARBA00022989"/>
    </source>
</evidence>
<keyword evidence="5 9" id="KW-0812">Transmembrane</keyword>
<name>H0UNX8_9BACT</name>